<dbReference type="Pfam" id="PF01590">
    <property type="entry name" value="GAF"/>
    <property type="match status" value="1"/>
</dbReference>
<dbReference type="InterPro" id="IPR051448">
    <property type="entry name" value="CdaR-like_regulators"/>
</dbReference>
<accession>A0ABS9TS64</accession>
<evidence type="ECO:0000313" key="3">
    <source>
        <dbReference type="EMBL" id="MCH6171356.1"/>
    </source>
</evidence>
<comment type="caution">
    <text evidence="3">The sequence shown here is derived from an EMBL/GenBank/DDBJ whole genome shotgun (WGS) entry which is preliminary data.</text>
</comment>
<evidence type="ECO:0000313" key="4">
    <source>
        <dbReference type="Proteomes" id="UP001299970"/>
    </source>
</evidence>
<feature type="domain" description="GAF" evidence="2">
    <location>
        <begin position="89"/>
        <end position="240"/>
    </location>
</feature>
<dbReference type="InterPro" id="IPR042070">
    <property type="entry name" value="PucR_C-HTH_sf"/>
</dbReference>
<dbReference type="Gene3D" id="1.10.10.2840">
    <property type="entry name" value="PucR C-terminal helix-turn-helix domain"/>
    <property type="match status" value="1"/>
</dbReference>
<reference evidence="3 4" key="1">
    <citation type="submission" date="2022-03" db="EMBL/GenBank/DDBJ databases">
        <title>Pseudonocardia alaer sp. nov., a novel actinomycete isolated from reed forest soil.</title>
        <authorList>
            <person name="Wang L."/>
        </authorList>
    </citation>
    <scope>NUCLEOTIDE SEQUENCE [LARGE SCALE GENOMIC DNA]</scope>
    <source>
        <strain evidence="3 4">Y-16303</strain>
    </source>
</reference>
<comment type="similarity">
    <text evidence="1">Belongs to the CdaR family.</text>
</comment>
<dbReference type="SMART" id="SM00065">
    <property type="entry name" value="GAF"/>
    <property type="match status" value="1"/>
</dbReference>
<dbReference type="Pfam" id="PF13556">
    <property type="entry name" value="HTH_30"/>
    <property type="match status" value="1"/>
</dbReference>
<dbReference type="EMBL" id="JAKXMK010000042">
    <property type="protein sequence ID" value="MCH6171356.1"/>
    <property type="molecule type" value="Genomic_DNA"/>
</dbReference>
<sequence length="648" mass="69535">MILGGMGIPAADQTIARLLHLLATEAPGEAFDQLAEIVEASAPGPERDEMLIAIARSGRIRDLLAHRKRREKETHALIETARDLASLRDVDEVLDAIVHRARQLLGTDATYLALLDPVRGDVYMRITLGTVTRAIESIRQPVGRGIGGRIIATGEPFATSDYVNDTRLNRYPSVTDAVVEDGIVSIAGVPLRIGDAVIGALFVANRYERSYDRSEIELLSSLADHASIVIENARLFAHAEVAAGRLRETNAELSRQGEGLERASIAHEQLIPLVLRRADLGELVEAVAVMLDGTVAAVGVDGSVLVTGGRGTLPDTLPAPARGAVAAARVTGTSRTWTVPVQAGEERFGHLVLVATTQLLDPDVRTLERAAQTAALLMLMDRQVSAAEQQVRGELIDDLLAEREPDWTAFERRARRAGAVDLRTAHTVLVLSATGVPRRHLLRAAADLASRHGGLATEHAAQVVLLLPHIDPGEAARTVPATLGRSAGGVVTAGVAGSARSAQEVRRMHREAERCLRLLLALGREGEGAGLAEVGVLGLVLESTSQKQVRALLAQTVAPLQRYDEEHNTLLLETIDAYFAAGGNPRATAKALQVHPNTIYQRLERIDHVLGHRGWREPDGALSMQLGLQLQRILEQIPVEELLPAAGG</sequence>
<dbReference type="SUPFAM" id="SSF55781">
    <property type="entry name" value="GAF domain-like"/>
    <property type="match status" value="1"/>
</dbReference>
<name>A0ABS9TS64_9PSEU</name>
<organism evidence="3 4">
    <name type="scientific">Pseudonocardia alaniniphila</name>
    <dbReference type="NCBI Taxonomy" id="75291"/>
    <lineage>
        <taxon>Bacteria</taxon>
        <taxon>Bacillati</taxon>
        <taxon>Actinomycetota</taxon>
        <taxon>Actinomycetes</taxon>
        <taxon>Pseudonocardiales</taxon>
        <taxon>Pseudonocardiaceae</taxon>
        <taxon>Pseudonocardia</taxon>
    </lineage>
</organism>
<dbReference type="Proteomes" id="UP001299970">
    <property type="component" value="Unassembled WGS sequence"/>
</dbReference>
<dbReference type="InterPro" id="IPR003018">
    <property type="entry name" value="GAF"/>
</dbReference>
<dbReference type="InterPro" id="IPR041522">
    <property type="entry name" value="CdaR_GGDEF"/>
</dbReference>
<evidence type="ECO:0000256" key="1">
    <source>
        <dbReference type="ARBA" id="ARBA00006754"/>
    </source>
</evidence>
<dbReference type="RefSeq" id="WP_241042206.1">
    <property type="nucleotide sequence ID" value="NZ_BAAAJF010000048.1"/>
</dbReference>
<dbReference type="Pfam" id="PF17853">
    <property type="entry name" value="GGDEF_2"/>
    <property type="match status" value="1"/>
</dbReference>
<dbReference type="InterPro" id="IPR025736">
    <property type="entry name" value="PucR_C-HTH_dom"/>
</dbReference>
<dbReference type="PANTHER" id="PTHR33744">
    <property type="entry name" value="CARBOHYDRATE DIACID REGULATOR"/>
    <property type="match status" value="1"/>
</dbReference>
<keyword evidence="4" id="KW-1185">Reference proteome</keyword>
<dbReference type="InterPro" id="IPR029016">
    <property type="entry name" value="GAF-like_dom_sf"/>
</dbReference>
<dbReference type="PANTHER" id="PTHR33744:SF1">
    <property type="entry name" value="DNA-BINDING TRANSCRIPTIONAL ACTIVATOR ADER"/>
    <property type="match status" value="1"/>
</dbReference>
<protein>
    <submittedName>
        <fullName evidence="3">GAF domain-containing protein</fullName>
    </submittedName>
</protein>
<proteinExistence type="inferred from homology"/>
<evidence type="ECO:0000259" key="2">
    <source>
        <dbReference type="SMART" id="SM00065"/>
    </source>
</evidence>
<dbReference type="Gene3D" id="3.30.450.40">
    <property type="match status" value="1"/>
</dbReference>
<gene>
    <name evidence="3" type="ORF">MMF94_37175</name>
</gene>